<feature type="compositionally biased region" description="Basic and acidic residues" evidence="1">
    <location>
        <begin position="26"/>
        <end position="36"/>
    </location>
</feature>
<reference evidence="2" key="1">
    <citation type="submission" date="2021-03" db="EMBL/GenBank/DDBJ databases">
        <title>Draft genome sequence of rust myrtle Austropuccinia psidii MF-1, a brazilian biotype.</title>
        <authorList>
            <person name="Quecine M.C."/>
            <person name="Pachon D.M.R."/>
            <person name="Bonatelli M.L."/>
            <person name="Correr F.H."/>
            <person name="Franceschini L.M."/>
            <person name="Leite T.F."/>
            <person name="Margarido G.R.A."/>
            <person name="Almeida C.A."/>
            <person name="Ferrarezi J.A."/>
            <person name="Labate C.A."/>
        </authorList>
    </citation>
    <scope>NUCLEOTIDE SEQUENCE</scope>
    <source>
        <strain evidence="2">MF-1</strain>
    </source>
</reference>
<accession>A0A9Q3P0Y0</accession>
<dbReference type="Proteomes" id="UP000765509">
    <property type="component" value="Unassembled WGS sequence"/>
</dbReference>
<organism evidence="2 3">
    <name type="scientific">Austropuccinia psidii MF-1</name>
    <dbReference type="NCBI Taxonomy" id="1389203"/>
    <lineage>
        <taxon>Eukaryota</taxon>
        <taxon>Fungi</taxon>
        <taxon>Dikarya</taxon>
        <taxon>Basidiomycota</taxon>
        <taxon>Pucciniomycotina</taxon>
        <taxon>Pucciniomycetes</taxon>
        <taxon>Pucciniales</taxon>
        <taxon>Sphaerophragmiaceae</taxon>
        <taxon>Austropuccinia</taxon>
    </lineage>
</organism>
<proteinExistence type="predicted"/>
<sequence>MFHQRKSKNSSLRMLNQTSLSQGTLDKQKKTVKNHEGVTTFRPSMLKSGCDPPKIDATKHPLLDSNQEVRFSNSEV</sequence>
<feature type="region of interest" description="Disordered" evidence="1">
    <location>
        <begin position="1"/>
        <end position="76"/>
    </location>
</feature>
<evidence type="ECO:0000256" key="1">
    <source>
        <dbReference type="SAM" id="MobiDB-lite"/>
    </source>
</evidence>
<feature type="compositionally biased region" description="Basic and acidic residues" evidence="1">
    <location>
        <begin position="53"/>
        <end position="62"/>
    </location>
</feature>
<evidence type="ECO:0000313" key="2">
    <source>
        <dbReference type="EMBL" id="MBW0547608.1"/>
    </source>
</evidence>
<comment type="caution">
    <text evidence="2">The sequence shown here is derived from an EMBL/GenBank/DDBJ whole genome shotgun (WGS) entry which is preliminary data.</text>
</comment>
<feature type="compositionally biased region" description="Polar residues" evidence="1">
    <location>
        <begin position="9"/>
        <end position="25"/>
    </location>
</feature>
<feature type="compositionally biased region" description="Polar residues" evidence="1">
    <location>
        <begin position="64"/>
        <end position="76"/>
    </location>
</feature>
<keyword evidence="3" id="KW-1185">Reference proteome</keyword>
<protein>
    <submittedName>
        <fullName evidence="2">Uncharacterized protein</fullName>
    </submittedName>
</protein>
<evidence type="ECO:0000313" key="3">
    <source>
        <dbReference type="Proteomes" id="UP000765509"/>
    </source>
</evidence>
<dbReference type="AlphaFoldDB" id="A0A9Q3P0Y0"/>
<name>A0A9Q3P0Y0_9BASI</name>
<dbReference type="EMBL" id="AVOT02052685">
    <property type="protein sequence ID" value="MBW0547608.1"/>
    <property type="molecule type" value="Genomic_DNA"/>
</dbReference>
<gene>
    <name evidence="2" type="ORF">O181_087323</name>
</gene>